<protein>
    <recommendedName>
        <fullName evidence="3">Bacteriocin-type signal sequence</fullName>
    </recommendedName>
</protein>
<dbReference type="AlphaFoldDB" id="K9E5B5"/>
<name>K9E5B5_9BACE</name>
<dbReference type="STRING" id="742727.HMPREF9447_00779"/>
<gene>
    <name evidence="1" type="ORF">HMPREF9447_00779</name>
</gene>
<dbReference type="NCBIfam" id="TIGR01847">
    <property type="entry name" value="bacteriocin_sig"/>
    <property type="match status" value="1"/>
</dbReference>
<dbReference type="EMBL" id="ADLF01000002">
    <property type="protein sequence ID" value="EKU92329.1"/>
    <property type="molecule type" value="Genomic_DNA"/>
</dbReference>
<accession>K9E5B5</accession>
<dbReference type="HOGENOM" id="CLU_206979_0_0_10"/>
<proteinExistence type="predicted"/>
<reference evidence="1 2" key="1">
    <citation type="submission" date="2012-09" db="EMBL/GenBank/DDBJ databases">
        <title>The Genome Sequence of Bacteroides oleiciplenus YIT 12058.</title>
        <authorList>
            <consortium name="The Broad Institute Genome Sequencing Platform"/>
            <person name="Earl A."/>
            <person name="Ward D."/>
            <person name="Feldgarden M."/>
            <person name="Gevers D."/>
            <person name="Morotomi M."/>
            <person name="Walker B."/>
            <person name="Young S.K."/>
            <person name="Zeng Q."/>
            <person name="Gargeya S."/>
            <person name="Fitzgerald M."/>
            <person name="Haas B."/>
            <person name="Abouelleil A."/>
            <person name="Alvarado L."/>
            <person name="Arachchi H.M."/>
            <person name="Berlin A.M."/>
            <person name="Chapman S.B."/>
            <person name="Goldberg J."/>
            <person name="Griggs A."/>
            <person name="Gujja S."/>
            <person name="Hansen M."/>
            <person name="Howarth C."/>
            <person name="Imamovic A."/>
            <person name="Larimer J."/>
            <person name="McCowen C."/>
            <person name="Montmayeur A."/>
            <person name="Murphy C."/>
            <person name="Neiman D."/>
            <person name="Pearson M."/>
            <person name="Priest M."/>
            <person name="Roberts A."/>
            <person name="Saif S."/>
            <person name="Shea T."/>
            <person name="Sisk P."/>
            <person name="Sykes S."/>
            <person name="Wortman J."/>
            <person name="Nusbaum C."/>
            <person name="Birren B."/>
        </authorList>
    </citation>
    <scope>NUCLEOTIDE SEQUENCE [LARGE SCALE GENOMIC DNA]</scope>
    <source>
        <strain evidence="1 2">YIT 12058</strain>
    </source>
</reference>
<comment type="caution">
    <text evidence="1">The sequence shown here is derived from an EMBL/GenBank/DDBJ whole genome shotgun (WGS) entry which is preliminary data.</text>
</comment>
<organism evidence="1 2">
    <name type="scientific">Bacteroides oleiciplenus YIT 12058</name>
    <dbReference type="NCBI Taxonomy" id="742727"/>
    <lineage>
        <taxon>Bacteria</taxon>
        <taxon>Pseudomonadati</taxon>
        <taxon>Bacteroidota</taxon>
        <taxon>Bacteroidia</taxon>
        <taxon>Bacteroidales</taxon>
        <taxon>Bacteroidaceae</taxon>
        <taxon>Bacteroides</taxon>
    </lineage>
</organism>
<dbReference type="PATRIC" id="fig|742727.4.peg.779"/>
<evidence type="ECO:0008006" key="3">
    <source>
        <dbReference type="Google" id="ProtNLM"/>
    </source>
</evidence>
<dbReference type="InterPro" id="IPR010133">
    <property type="entry name" value="Bacteriocin_signal_seq"/>
</dbReference>
<evidence type="ECO:0000313" key="2">
    <source>
        <dbReference type="Proteomes" id="UP000009872"/>
    </source>
</evidence>
<sequence>MNEITEQQMANISGGGKFWATRWQCEKMGAGPACRCRKVYHRLWGKSYGGWNNGMSCGYDGTKA</sequence>
<evidence type="ECO:0000313" key="1">
    <source>
        <dbReference type="EMBL" id="EKU92329.1"/>
    </source>
</evidence>
<dbReference type="Proteomes" id="UP000009872">
    <property type="component" value="Unassembled WGS sequence"/>
</dbReference>
<dbReference type="RefSeq" id="WP_009128238.1">
    <property type="nucleotide sequence ID" value="NZ_JH992940.1"/>
</dbReference>
<keyword evidence="2" id="KW-1185">Reference proteome</keyword>